<dbReference type="SMART" id="SM00487">
    <property type="entry name" value="DEXDc"/>
    <property type="match status" value="1"/>
</dbReference>
<dbReference type="AlphaFoldDB" id="A0A8S2PVS5"/>
<evidence type="ECO:0000256" key="1">
    <source>
        <dbReference type="ARBA" id="ARBA00004123"/>
    </source>
</evidence>
<accession>A0A8S2PVS5</accession>
<evidence type="ECO:0000256" key="3">
    <source>
        <dbReference type="ARBA" id="ARBA00022490"/>
    </source>
</evidence>
<dbReference type="SUPFAM" id="SSF158702">
    <property type="entry name" value="Sec63 N-terminal domain-like"/>
    <property type="match status" value="1"/>
</dbReference>
<dbReference type="InterPro" id="IPR058856">
    <property type="entry name" value="ASCC3_N"/>
</dbReference>
<dbReference type="SUPFAM" id="SSF52540">
    <property type="entry name" value="P-loop containing nucleoside triphosphate hydrolases"/>
    <property type="match status" value="2"/>
</dbReference>
<feature type="domain" description="Helicase ATP-binding" evidence="14">
    <location>
        <begin position="493"/>
        <end position="678"/>
    </location>
</feature>
<dbReference type="GO" id="GO:0004386">
    <property type="term" value="F:helicase activity"/>
    <property type="evidence" value="ECO:0007669"/>
    <property type="project" value="UniProtKB-KW"/>
</dbReference>
<keyword evidence="7" id="KW-0378">Hydrolase</keyword>
<dbReference type="Pfam" id="PF23445">
    <property type="entry name" value="WHD_SNRNP200"/>
    <property type="match status" value="1"/>
</dbReference>
<evidence type="ECO:0000256" key="2">
    <source>
        <dbReference type="ARBA" id="ARBA00004514"/>
    </source>
</evidence>
<dbReference type="InterPro" id="IPR027417">
    <property type="entry name" value="P-loop_NTPase"/>
</dbReference>
<dbReference type="InterPro" id="IPR036388">
    <property type="entry name" value="WH-like_DNA-bd_sf"/>
</dbReference>
<comment type="caution">
    <text evidence="15">The sequence shown here is derived from an EMBL/GenBank/DDBJ whole genome shotgun (WGS) entry which is preliminary data.</text>
</comment>
<evidence type="ECO:0000256" key="9">
    <source>
        <dbReference type="ARBA" id="ARBA00022840"/>
    </source>
</evidence>
<comment type="subcellular location">
    <subcellularLocation>
        <location evidence="2">Cytoplasm</location>
        <location evidence="2">Cytosol</location>
    </subcellularLocation>
    <subcellularLocation>
        <location evidence="1">Nucleus</location>
    </subcellularLocation>
</comment>
<gene>
    <name evidence="15" type="ORF">BYL167_LOCUS17658</name>
</gene>
<dbReference type="PROSITE" id="PS51192">
    <property type="entry name" value="HELICASE_ATP_BIND_1"/>
    <property type="match status" value="1"/>
</dbReference>
<keyword evidence="9" id="KW-0067">ATP-binding</keyword>
<dbReference type="EMBL" id="CAJOBH010007048">
    <property type="protein sequence ID" value="CAF4073482.1"/>
    <property type="molecule type" value="Genomic_DNA"/>
</dbReference>
<evidence type="ECO:0000256" key="13">
    <source>
        <dbReference type="SAM" id="MobiDB-lite"/>
    </source>
</evidence>
<evidence type="ECO:0000256" key="10">
    <source>
        <dbReference type="ARBA" id="ARBA00023204"/>
    </source>
</evidence>
<keyword evidence="4" id="KW-0677">Repeat</keyword>
<dbReference type="PANTHER" id="PTHR47961:SF13">
    <property type="entry name" value="ACTIVATING SIGNAL COINTEGRATOR 1 COMPLEX SUBUNIT 3"/>
    <property type="match status" value="1"/>
</dbReference>
<evidence type="ECO:0000259" key="14">
    <source>
        <dbReference type="PROSITE" id="PS51192"/>
    </source>
</evidence>
<dbReference type="GO" id="GO:0005524">
    <property type="term" value="F:ATP binding"/>
    <property type="evidence" value="ECO:0007669"/>
    <property type="project" value="UniProtKB-KW"/>
</dbReference>
<keyword evidence="3" id="KW-0963">Cytoplasm</keyword>
<dbReference type="InterPro" id="IPR001650">
    <property type="entry name" value="Helicase_C-like"/>
</dbReference>
<keyword evidence="8" id="KW-0347">Helicase</keyword>
<dbReference type="FunFam" id="1.10.10.10:FF:000024">
    <property type="entry name" value="U5 small nuclear ribonucleoprotein helicase"/>
    <property type="match status" value="1"/>
</dbReference>
<dbReference type="InterPro" id="IPR014001">
    <property type="entry name" value="Helicase_ATP-bd"/>
</dbReference>
<name>A0A8S2PVS5_9BILA</name>
<evidence type="ECO:0000256" key="7">
    <source>
        <dbReference type="ARBA" id="ARBA00022801"/>
    </source>
</evidence>
<reference evidence="15" key="1">
    <citation type="submission" date="2021-02" db="EMBL/GenBank/DDBJ databases">
        <authorList>
            <person name="Nowell W R."/>
        </authorList>
    </citation>
    <scope>NUCLEOTIDE SEQUENCE</scope>
</reference>
<keyword evidence="12" id="KW-0539">Nucleus</keyword>
<evidence type="ECO:0000313" key="16">
    <source>
        <dbReference type="Proteomes" id="UP000681967"/>
    </source>
</evidence>
<evidence type="ECO:0000256" key="12">
    <source>
        <dbReference type="ARBA" id="ARBA00023242"/>
    </source>
</evidence>
<evidence type="ECO:0000256" key="6">
    <source>
        <dbReference type="ARBA" id="ARBA00022763"/>
    </source>
</evidence>
<protein>
    <recommendedName>
        <fullName evidence="14">Helicase ATP-binding domain-containing protein</fullName>
    </recommendedName>
</protein>
<dbReference type="InterPro" id="IPR004179">
    <property type="entry name" value="Sec63-dom"/>
</dbReference>
<dbReference type="Proteomes" id="UP000681967">
    <property type="component" value="Unassembled WGS sequence"/>
</dbReference>
<evidence type="ECO:0000313" key="15">
    <source>
        <dbReference type="EMBL" id="CAF4073482.1"/>
    </source>
</evidence>
<dbReference type="Gene3D" id="2.60.40.150">
    <property type="entry name" value="C2 domain"/>
    <property type="match status" value="1"/>
</dbReference>
<proteinExistence type="predicted"/>
<evidence type="ECO:0000256" key="8">
    <source>
        <dbReference type="ARBA" id="ARBA00022806"/>
    </source>
</evidence>
<keyword evidence="11" id="KW-0413">Isomerase</keyword>
<feature type="compositionally biased region" description="Low complexity" evidence="13">
    <location>
        <begin position="348"/>
        <end position="358"/>
    </location>
</feature>
<sequence length="1190" mass="136850">MIDYRTYPRITGSLRAHSDIAERLHYRGDTDELLRRRQQSLNTDSRKTITWHELQQLFLKNNSNSAIESQIKQLRKYAIEFVGSESDSSSTDSVCIYLFESFRNVNQIQVSLLKELKLRFPTYTQQLVTQTFELIRSLIHSLKPSFDEEYSSRTSSKTSSKQLFGEATVFHPVSIQINEPLPWLDRLSYDFAYKEQENINNEETWTEALPTAAPTAAASSIYTKKWLENRLRTVLEARDGENVLGPQEFCNLVFETLVSNSSDDEIQHSLCDIVGYEHIELISELIQNRQMIIDGILTSAKARPREIVRAPELIQRQAQPIHGLTIVVHSEQEKRLGKLIRKQDRKQQQQSPQQQLDDSLSEFANPDMLRYERERQLLLATEKRYEKLSNLSQPRSNRTPTKFPFVFDQLQEIKQKTAYIGGHNLLLPENIERKSTTNYDLVHIPHGEQIKLANLGKNVCPALVRFEDLEPLGQILFKDSIKTLNLVQSIVYRTAVFSNENILISAPTGAGKTNIAMLTILSELRRHYDVKNNVLLDTDFKIIYVAPMKALASEMVQNFSQRLSSLGLQVKELTGDMQLTKAEIERTHMIITTPEKWDVVTRKSTGDTKFVQSVKLLIIDEIHLLHEDRGPVIEALVARTLRQVEQTQESIRIVGLSATLPNYIDIARFLFVNLMTGLFFFDHRFRPVPLSQTFIGIKGANKMATIKNLDDVCYDKVLEQIKVGRQQVCCFIKVLVCTATLAWGVNLPAHAVIIKGTELYDSKRGSFVDLSILDVLQIFGRAGRPQFDTNGHGIILTTYEKLQHYLSLLTRQNPIESQFISHLTDNLNAEVVLGTVATVNEACSWLRYTYLNVRMHASPITYGINANMYAADPMLHSFQRDLIAKVAQELDKAHMVRFEEKTGYLFATDLGRTASHYYINYVTIETINERLSNRYMSEAELIELASLADEFSQLKVRDDELDELDLLYNNQCRVPVKGGVENVHGKTNILIQAYISRAQLHSFSLVSDMSYVNQNVVRLIRALFEVVLKRSWATLSSRSLRLAKMVEQRMWDTINPLWQFSQYINVEILQKLDEKKMTPERLLEMDAKEIGIMIHNTRLGKEIKAYASYIPLLKIETQLQPITRTVLRIKLTITAAFKWSDKIHGTNSQQFWIWIEDPDTDNIYHSEYFIITKKQVKLEEPQTIIFTIPV</sequence>
<dbReference type="FunFam" id="1.10.3380.10:FF:000001">
    <property type="entry name" value="U5 small nuclear ribonucleoprotein helicase"/>
    <property type="match status" value="1"/>
</dbReference>
<dbReference type="Pfam" id="PF00270">
    <property type="entry name" value="DEAD"/>
    <property type="match status" value="1"/>
</dbReference>
<evidence type="ECO:0000256" key="5">
    <source>
        <dbReference type="ARBA" id="ARBA00022741"/>
    </source>
</evidence>
<dbReference type="PANTHER" id="PTHR47961">
    <property type="entry name" value="DNA POLYMERASE THETA, PUTATIVE (AFU_ORTHOLOGUE AFUA_1G05260)-RELATED"/>
    <property type="match status" value="1"/>
</dbReference>
<dbReference type="Pfam" id="PF26582">
    <property type="entry name" value="ASCC3_N"/>
    <property type="match status" value="1"/>
</dbReference>
<keyword evidence="5" id="KW-0547">Nucleotide-binding</keyword>
<dbReference type="GO" id="GO:0016787">
    <property type="term" value="F:hydrolase activity"/>
    <property type="evidence" value="ECO:0007669"/>
    <property type="project" value="UniProtKB-KW"/>
</dbReference>
<dbReference type="InterPro" id="IPR035892">
    <property type="entry name" value="C2_domain_sf"/>
</dbReference>
<evidence type="ECO:0000256" key="11">
    <source>
        <dbReference type="ARBA" id="ARBA00023235"/>
    </source>
</evidence>
<dbReference type="SMART" id="SM00973">
    <property type="entry name" value="Sec63"/>
    <property type="match status" value="1"/>
</dbReference>
<dbReference type="InterPro" id="IPR050474">
    <property type="entry name" value="Hel308_SKI2-like"/>
</dbReference>
<dbReference type="SUPFAM" id="SSF81296">
    <property type="entry name" value="E set domains"/>
    <property type="match status" value="1"/>
</dbReference>
<dbReference type="Gene3D" id="3.40.50.300">
    <property type="entry name" value="P-loop containing nucleotide triphosphate hydrolases"/>
    <property type="match status" value="2"/>
</dbReference>
<evidence type="ECO:0000256" key="4">
    <source>
        <dbReference type="ARBA" id="ARBA00022737"/>
    </source>
</evidence>
<dbReference type="Gene3D" id="1.10.150.20">
    <property type="entry name" value="5' to 3' exonuclease, C-terminal subdomain"/>
    <property type="match status" value="1"/>
</dbReference>
<dbReference type="Pfam" id="PF02889">
    <property type="entry name" value="Sec63"/>
    <property type="match status" value="1"/>
</dbReference>
<dbReference type="Gene3D" id="1.10.10.10">
    <property type="entry name" value="Winged helix-like DNA-binding domain superfamily/Winged helix DNA-binding domain"/>
    <property type="match status" value="1"/>
</dbReference>
<dbReference type="InterPro" id="IPR014756">
    <property type="entry name" value="Ig_E-set"/>
</dbReference>
<feature type="non-terminal residue" evidence="15">
    <location>
        <position position="1190"/>
    </location>
</feature>
<dbReference type="GO" id="GO:0003676">
    <property type="term" value="F:nucleic acid binding"/>
    <property type="evidence" value="ECO:0007669"/>
    <property type="project" value="InterPro"/>
</dbReference>
<dbReference type="InterPro" id="IPR011545">
    <property type="entry name" value="DEAD/DEAH_box_helicase_dom"/>
</dbReference>
<feature type="region of interest" description="Disordered" evidence="13">
    <location>
        <begin position="339"/>
        <end position="360"/>
    </location>
</feature>
<dbReference type="Gene3D" id="1.10.3380.10">
    <property type="entry name" value="Sec63 N-terminal domain-like domain"/>
    <property type="match status" value="1"/>
</dbReference>
<keyword evidence="10" id="KW-0234">DNA repair</keyword>
<dbReference type="InterPro" id="IPR057842">
    <property type="entry name" value="WH_MER3"/>
</dbReference>
<organism evidence="15 16">
    <name type="scientific">Rotaria magnacalcarata</name>
    <dbReference type="NCBI Taxonomy" id="392030"/>
    <lineage>
        <taxon>Eukaryota</taxon>
        <taxon>Metazoa</taxon>
        <taxon>Spiralia</taxon>
        <taxon>Gnathifera</taxon>
        <taxon>Rotifera</taxon>
        <taxon>Eurotatoria</taxon>
        <taxon>Bdelloidea</taxon>
        <taxon>Philodinida</taxon>
        <taxon>Philodinidae</taxon>
        <taxon>Rotaria</taxon>
    </lineage>
</organism>
<dbReference type="SMART" id="SM00490">
    <property type="entry name" value="HELICc"/>
    <property type="match status" value="1"/>
</dbReference>
<keyword evidence="6" id="KW-0227">DNA damage</keyword>
<dbReference type="FunFam" id="3.40.50.300:FF:000102">
    <property type="entry name" value="RNA helicase, activating signal cointegrator 1"/>
    <property type="match status" value="1"/>
</dbReference>